<comment type="subcellular location">
    <subcellularLocation>
        <location evidence="1">Cell membrane</location>
    </subcellularLocation>
</comment>
<dbReference type="eggNOG" id="COG1215">
    <property type="taxonomic scope" value="Bacteria"/>
</dbReference>
<dbReference type="Gene3D" id="3.90.550.10">
    <property type="entry name" value="Spore Coat Polysaccharide Biosynthesis Protein SpsA, Chain A"/>
    <property type="match status" value="1"/>
</dbReference>
<dbReference type="InterPro" id="IPR001173">
    <property type="entry name" value="Glyco_trans_2-like"/>
</dbReference>
<evidence type="ECO:0000256" key="4">
    <source>
        <dbReference type="ARBA" id="ARBA00022679"/>
    </source>
</evidence>
<feature type="transmembrane region" description="Helical" evidence="6">
    <location>
        <begin position="269"/>
        <end position="290"/>
    </location>
</feature>
<dbReference type="HOGENOM" id="CLU_025996_19_3_7"/>
<keyword evidence="4 8" id="KW-0808">Transferase</keyword>
<evidence type="ECO:0000256" key="6">
    <source>
        <dbReference type="SAM" id="Phobius"/>
    </source>
</evidence>
<keyword evidence="2" id="KW-1003">Cell membrane</keyword>
<dbReference type="STRING" id="338966.Ppro_2467"/>
<evidence type="ECO:0000256" key="2">
    <source>
        <dbReference type="ARBA" id="ARBA00022475"/>
    </source>
</evidence>
<dbReference type="Proteomes" id="UP000006732">
    <property type="component" value="Chromosome"/>
</dbReference>
<dbReference type="GO" id="GO:0016757">
    <property type="term" value="F:glycosyltransferase activity"/>
    <property type="evidence" value="ECO:0007669"/>
    <property type="project" value="UniProtKB-KW"/>
</dbReference>
<dbReference type="Pfam" id="PF00535">
    <property type="entry name" value="Glycos_transf_2"/>
    <property type="match status" value="1"/>
</dbReference>
<dbReference type="EMBL" id="CP000482">
    <property type="protein sequence ID" value="ABL00073.1"/>
    <property type="molecule type" value="Genomic_DNA"/>
</dbReference>
<evidence type="ECO:0000256" key="1">
    <source>
        <dbReference type="ARBA" id="ARBA00004236"/>
    </source>
</evidence>
<feature type="transmembrane region" description="Helical" evidence="6">
    <location>
        <begin position="297"/>
        <end position="317"/>
    </location>
</feature>
<dbReference type="PANTHER" id="PTHR43646:SF2">
    <property type="entry name" value="GLYCOSYLTRANSFERASE 2-LIKE DOMAIN-CONTAINING PROTEIN"/>
    <property type="match status" value="1"/>
</dbReference>
<dbReference type="AlphaFoldDB" id="A1ARV2"/>
<evidence type="ECO:0000313" key="9">
    <source>
        <dbReference type="Proteomes" id="UP000006732"/>
    </source>
</evidence>
<proteinExistence type="predicted"/>
<organism evidence="8 9">
    <name type="scientific">Pelobacter propionicus (strain DSM 2379 / NBRC 103807 / OttBd1)</name>
    <dbReference type="NCBI Taxonomy" id="338966"/>
    <lineage>
        <taxon>Bacteria</taxon>
        <taxon>Pseudomonadati</taxon>
        <taxon>Thermodesulfobacteriota</taxon>
        <taxon>Desulfuromonadia</taxon>
        <taxon>Desulfuromonadales</taxon>
        <taxon>Desulfuromonadaceae</taxon>
        <taxon>Pelobacter</taxon>
    </lineage>
</organism>
<keyword evidence="3" id="KW-0328">Glycosyltransferase</keyword>
<gene>
    <name evidence="8" type="ordered locus">Ppro_2467</name>
</gene>
<evidence type="ECO:0000256" key="5">
    <source>
        <dbReference type="ARBA" id="ARBA00023136"/>
    </source>
</evidence>
<keyword evidence="9" id="KW-1185">Reference proteome</keyword>
<name>A1ARV2_PELPD</name>
<evidence type="ECO:0000256" key="3">
    <source>
        <dbReference type="ARBA" id="ARBA00022676"/>
    </source>
</evidence>
<dbReference type="InterPro" id="IPR029044">
    <property type="entry name" value="Nucleotide-diphossugar_trans"/>
</dbReference>
<dbReference type="KEGG" id="ppd:Ppro_2467"/>
<feature type="transmembrane region" description="Helical" evidence="6">
    <location>
        <begin position="241"/>
        <end position="263"/>
    </location>
</feature>
<dbReference type="OrthoDB" id="9809116at2"/>
<dbReference type="CAZy" id="GT2">
    <property type="family name" value="Glycosyltransferase Family 2"/>
</dbReference>
<feature type="domain" description="Glycosyltransferase 2-like" evidence="7">
    <location>
        <begin position="15"/>
        <end position="146"/>
    </location>
</feature>
<dbReference type="SUPFAM" id="SSF53448">
    <property type="entry name" value="Nucleotide-diphospho-sugar transferases"/>
    <property type="match status" value="1"/>
</dbReference>
<keyword evidence="6" id="KW-0812">Transmembrane</keyword>
<dbReference type="PANTHER" id="PTHR43646">
    <property type="entry name" value="GLYCOSYLTRANSFERASE"/>
    <property type="match status" value="1"/>
</dbReference>
<keyword evidence="6" id="KW-1133">Transmembrane helix</keyword>
<accession>A1ARV2</accession>
<dbReference type="RefSeq" id="WP_011736328.1">
    <property type="nucleotide sequence ID" value="NC_008609.1"/>
</dbReference>
<keyword evidence="5 6" id="KW-0472">Membrane</keyword>
<reference evidence="8 9" key="1">
    <citation type="submission" date="2006-10" db="EMBL/GenBank/DDBJ databases">
        <title>Complete sequence of chromosome of Pelobacter propionicus DSM 2379.</title>
        <authorList>
            <consortium name="US DOE Joint Genome Institute"/>
            <person name="Copeland A."/>
            <person name="Lucas S."/>
            <person name="Lapidus A."/>
            <person name="Barry K."/>
            <person name="Detter J.C."/>
            <person name="Glavina del Rio T."/>
            <person name="Hammon N."/>
            <person name="Israni S."/>
            <person name="Dalin E."/>
            <person name="Tice H."/>
            <person name="Pitluck S."/>
            <person name="Saunders E."/>
            <person name="Brettin T."/>
            <person name="Bruce D."/>
            <person name="Han C."/>
            <person name="Tapia R."/>
            <person name="Schmutz J."/>
            <person name="Larimer F."/>
            <person name="Land M."/>
            <person name="Hauser L."/>
            <person name="Kyrpides N."/>
            <person name="Kim E."/>
            <person name="Lovley D."/>
            <person name="Richardson P."/>
        </authorList>
    </citation>
    <scope>NUCLEOTIDE SEQUENCE [LARGE SCALE GENOMIC DNA]</scope>
    <source>
        <strain evidence="9">DSM 2379 / NBRC 103807 / OttBd1</strain>
    </source>
</reference>
<evidence type="ECO:0000259" key="7">
    <source>
        <dbReference type="Pfam" id="PF00535"/>
    </source>
</evidence>
<protein>
    <submittedName>
        <fullName evidence="8">Glycosyl transferase, family 2</fullName>
    </submittedName>
</protein>
<dbReference type="GO" id="GO:0005886">
    <property type="term" value="C:plasma membrane"/>
    <property type="evidence" value="ECO:0007669"/>
    <property type="project" value="UniProtKB-SubCell"/>
</dbReference>
<evidence type="ECO:0000313" key="8">
    <source>
        <dbReference type="EMBL" id="ABL00073.1"/>
    </source>
</evidence>
<sequence>MRARVSGETLKTTYSVIIPARNEERNIGHCLQSIDAVDWPDDDVEVLLIDNGSSDATPAIARLHGATVFVRPGDTVAALRNYGAAQSRGEILVFLDADCTVPRTWFREAARYLDTEDVVCFGSPPVVPPDSTWVQRAWYWVRRKEGITDTDWLESMNMFVRRQAFQQVGGFNAALVTCEDYDLSLRLRRLGRLVSDDRIVAVHHGEAASLLHFFRKEHWRALGNLRGLGSHSFQWRELPSVALPIIYCLLVFALAALLLAGAFLPRDLLLYGLAGLLLIWQVPLVVLAFWKIRSSRVVAVSQLYVLFNIYFLARGLASLRWR</sequence>